<evidence type="ECO:0000259" key="2">
    <source>
        <dbReference type="PROSITE" id="PS50930"/>
    </source>
</evidence>
<feature type="transmembrane region" description="Helical" evidence="1">
    <location>
        <begin position="120"/>
        <end position="140"/>
    </location>
</feature>
<dbReference type="EMBL" id="PXOT01000020">
    <property type="protein sequence ID" value="PSG91990.1"/>
    <property type="molecule type" value="Genomic_DNA"/>
</dbReference>
<keyword evidence="1" id="KW-0472">Membrane</keyword>
<accession>A0A2T1NGN2</accession>
<dbReference type="SMART" id="SM00850">
    <property type="entry name" value="LytTR"/>
    <property type="match status" value="1"/>
</dbReference>
<keyword evidence="1" id="KW-0812">Transmembrane</keyword>
<evidence type="ECO:0000256" key="1">
    <source>
        <dbReference type="SAM" id="Phobius"/>
    </source>
</evidence>
<evidence type="ECO:0000313" key="4">
    <source>
        <dbReference type="Proteomes" id="UP000238430"/>
    </source>
</evidence>
<feature type="transmembrane region" description="Helical" evidence="1">
    <location>
        <begin position="12"/>
        <end position="29"/>
    </location>
</feature>
<feature type="domain" description="HTH LytTR-type" evidence="2">
    <location>
        <begin position="155"/>
        <end position="260"/>
    </location>
</feature>
<name>A0A2T1NGN2_9FLAO</name>
<reference evidence="3 4" key="1">
    <citation type="submission" date="2018-03" db="EMBL/GenBank/DDBJ databases">
        <title>Mesoflavibacter sp. HG37 and Mesoflavibacter sp. HG96 sp.nov., two marine bacteria isolated from seawater of Western Pacific Ocean.</title>
        <authorList>
            <person name="Cheng H."/>
            <person name="Wu Y.-H."/>
            <person name="Guo L.-L."/>
            <person name="Xu X.-W."/>
        </authorList>
    </citation>
    <scope>NUCLEOTIDE SEQUENCE [LARGE SCALE GENOMIC DNA]</scope>
    <source>
        <strain evidence="3 4">KCTC 42117</strain>
    </source>
</reference>
<evidence type="ECO:0000313" key="3">
    <source>
        <dbReference type="EMBL" id="PSG91990.1"/>
    </source>
</evidence>
<protein>
    <submittedName>
        <fullName evidence="3">LytTR family transcriptional regulator</fullName>
    </submittedName>
</protein>
<feature type="transmembrane region" description="Helical" evidence="1">
    <location>
        <begin position="82"/>
        <end position="100"/>
    </location>
</feature>
<dbReference type="PROSITE" id="PS50930">
    <property type="entry name" value="HTH_LYTTR"/>
    <property type="match status" value="1"/>
</dbReference>
<dbReference type="GO" id="GO:0003677">
    <property type="term" value="F:DNA binding"/>
    <property type="evidence" value="ECO:0007669"/>
    <property type="project" value="InterPro"/>
</dbReference>
<organism evidence="3 4">
    <name type="scientific">Mesoflavibacter zeaxanthinifaciens subsp. sabulilitoris</name>
    <dbReference type="NCBI Taxonomy" id="1520893"/>
    <lineage>
        <taxon>Bacteria</taxon>
        <taxon>Pseudomonadati</taxon>
        <taxon>Bacteroidota</taxon>
        <taxon>Flavobacteriia</taxon>
        <taxon>Flavobacteriales</taxon>
        <taxon>Flavobacteriaceae</taxon>
        <taxon>Mesoflavibacter</taxon>
    </lineage>
</organism>
<feature type="transmembrane region" description="Helical" evidence="1">
    <location>
        <begin position="44"/>
        <end position="61"/>
    </location>
</feature>
<dbReference type="InterPro" id="IPR007492">
    <property type="entry name" value="LytTR_DNA-bd_dom"/>
</dbReference>
<dbReference type="Pfam" id="PF04397">
    <property type="entry name" value="LytTR"/>
    <property type="match status" value="1"/>
</dbReference>
<proteinExistence type="predicted"/>
<keyword evidence="4" id="KW-1185">Reference proteome</keyword>
<dbReference type="OrthoDB" id="1374288at2"/>
<gene>
    <name evidence="3" type="ORF">C7H61_05280</name>
</gene>
<dbReference type="Gene3D" id="2.40.50.1020">
    <property type="entry name" value="LytTr DNA-binding domain"/>
    <property type="match status" value="1"/>
</dbReference>
<dbReference type="AlphaFoldDB" id="A0A2T1NGN2"/>
<comment type="caution">
    <text evidence="3">The sequence shown here is derived from an EMBL/GenBank/DDBJ whole genome shotgun (WGS) entry which is preliminary data.</text>
</comment>
<dbReference type="Proteomes" id="UP000238430">
    <property type="component" value="Unassembled WGS sequence"/>
</dbReference>
<dbReference type="RefSeq" id="WP_106677766.1">
    <property type="nucleotide sequence ID" value="NZ_JACHWV010000001.1"/>
</dbReference>
<keyword evidence="1" id="KW-1133">Transmembrane helix</keyword>
<sequence length="264" mass="30830">MNYPFDPKLKHHIIIGLLLAIWIFVFLYFTEPLDVDEFGDTEKLIYLPGYGIIGGISYLLFLPLQYKILPYKIKKWTIAKEIVFLLTYTIITLTFVRLYYLYVIMDGIPNPYTLGYMLKAILLPAAGTIIPIIIIARFAFGKYFEKQVEDQKIEIKGEGNFEGIRLHLNDLISIQSSDNYIEVLYLSGNELKKTLIRNKLSVIDETFEELIRTHRSYLVNPYHFQQWKTEKGKHFLILNHAIEIPISKTYLSSIKQRFNSTTTT</sequence>